<sequence>LTLVNVCCGPNSKEAAADLVRSAPDLRSLWLAERSSLPDQLIFPPSLESLTITSRSRALTMDVKPIIRFLRKSDLEKITRFDLSGVKITGVDALSKERVEGLWLLPSYMPKLIFFAIRIPFCPLDPQWQSPGLVISHPSVRQGIEDSPFARASSTSDQMLRSARNSYRFVGSAPKPD</sequence>
<dbReference type="EMBL" id="JABANM010033213">
    <property type="protein sequence ID" value="KAF4701640.1"/>
    <property type="molecule type" value="Genomic_DNA"/>
</dbReference>
<protein>
    <submittedName>
        <fullName evidence="1">Uncharacterized protein</fullName>
    </submittedName>
</protein>
<reference evidence="1 2" key="1">
    <citation type="submission" date="2020-04" db="EMBL/GenBank/DDBJ databases">
        <title>Perkinsus olseni comparative genomics.</title>
        <authorList>
            <person name="Bogema D.R."/>
        </authorList>
    </citation>
    <scope>NUCLEOTIDE SEQUENCE [LARGE SCALE GENOMIC DNA]</scope>
    <source>
        <strain evidence="1">ATCC PRA-205</strain>
    </source>
</reference>
<name>A0A7J6Q251_PEROL</name>
<organism evidence="1 2">
    <name type="scientific">Perkinsus olseni</name>
    <name type="common">Perkinsus atlanticus</name>
    <dbReference type="NCBI Taxonomy" id="32597"/>
    <lineage>
        <taxon>Eukaryota</taxon>
        <taxon>Sar</taxon>
        <taxon>Alveolata</taxon>
        <taxon>Perkinsozoa</taxon>
        <taxon>Perkinsea</taxon>
        <taxon>Perkinsida</taxon>
        <taxon>Perkinsidae</taxon>
        <taxon>Perkinsus</taxon>
    </lineage>
</organism>
<accession>A0A7J6Q251</accession>
<dbReference type="AlphaFoldDB" id="A0A7J6Q251"/>
<proteinExistence type="predicted"/>
<evidence type="ECO:0000313" key="2">
    <source>
        <dbReference type="Proteomes" id="UP000574390"/>
    </source>
</evidence>
<dbReference type="Proteomes" id="UP000574390">
    <property type="component" value="Unassembled WGS sequence"/>
</dbReference>
<evidence type="ECO:0000313" key="1">
    <source>
        <dbReference type="EMBL" id="KAF4701640.1"/>
    </source>
</evidence>
<gene>
    <name evidence="1" type="ORF">FOZ62_019166</name>
</gene>
<feature type="non-terminal residue" evidence="1">
    <location>
        <position position="1"/>
    </location>
</feature>
<feature type="non-terminal residue" evidence="1">
    <location>
        <position position="177"/>
    </location>
</feature>
<comment type="caution">
    <text evidence="1">The sequence shown here is derived from an EMBL/GenBank/DDBJ whole genome shotgun (WGS) entry which is preliminary data.</text>
</comment>